<dbReference type="AlphaFoldDB" id="A0A2G8JH16"/>
<sequence length="410" mass="46814">MPSTSGKGARKQCYKREYPEKWKSVIEPSRKGESYARCKVCATDFSISHSGAYDIENDIKTKKHRSNAGTQSTNRPITQFLSSASNEDFAVIRAETLWTQYVIDHNLPFTSSDEFTELVSKMFVDSKIALDFKSDQNHCHCSEPRGTNASVVVRLTCGRRLQYFMDILVLANCVTISANKEMLRLDIPVDYVWCSGTMRDDNSRENNIADHLRQTPFSFSTDGSSDYGNEEQLYPVVVRYFDESLKTIVGVLFEIRTTKDRSTGSNIFKLLDAAFTAKKIPWKNCICFSCDNASVMVGIREGVAAYVKKQNPDVFVLGCLCHRLHLAAEMRADTLPFTPVDILVKIYYYLEKSSKRHKDMKEAQAMCGTANHKILKHVCTRWLSLEHAVHRLLEQWPALVYYFKKEGYRS</sequence>
<evidence type="ECO:0000313" key="1">
    <source>
        <dbReference type="EMBL" id="PIK35046.1"/>
    </source>
</evidence>
<keyword evidence="2" id="KW-1185">Reference proteome</keyword>
<dbReference type="InterPro" id="IPR012337">
    <property type="entry name" value="RNaseH-like_sf"/>
</dbReference>
<protein>
    <submittedName>
        <fullName evidence="1">Uncharacterized protein</fullName>
    </submittedName>
</protein>
<dbReference type="OrthoDB" id="6116262at2759"/>
<dbReference type="SUPFAM" id="SSF53098">
    <property type="entry name" value="Ribonuclease H-like"/>
    <property type="match status" value="1"/>
</dbReference>
<accession>A0A2G8JH16</accession>
<dbReference type="STRING" id="307972.A0A2G8JH16"/>
<evidence type="ECO:0000313" key="2">
    <source>
        <dbReference type="Proteomes" id="UP000230750"/>
    </source>
</evidence>
<dbReference type="PANTHER" id="PTHR37162:SF10">
    <property type="entry name" value="DUF4371 DOMAIN-CONTAINING PROTEIN"/>
    <property type="match status" value="1"/>
</dbReference>
<proteinExistence type="predicted"/>
<dbReference type="Proteomes" id="UP000230750">
    <property type="component" value="Unassembled WGS sequence"/>
</dbReference>
<dbReference type="EMBL" id="MRZV01002001">
    <property type="protein sequence ID" value="PIK35046.1"/>
    <property type="molecule type" value="Genomic_DNA"/>
</dbReference>
<dbReference type="PANTHER" id="PTHR37162">
    <property type="entry name" value="HAT FAMILY DIMERISATION DOMAINCONTAINING PROTEIN-RELATED"/>
    <property type="match status" value="1"/>
</dbReference>
<reference evidence="1 2" key="1">
    <citation type="journal article" date="2017" name="PLoS Biol.">
        <title>The sea cucumber genome provides insights into morphological evolution and visceral regeneration.</title>
        <authorList>
            <person name="Zhang X."/>
            <person name="Sun L."/>
            <person name="Yuan J."/>
            <person name="Sun Y."/>
            <person name="Gao Y."/>
            <person name="Zhang L."/>
            <person name="Li S."/>
            <person name="Dai H."/>
            <person name="Hamel J.F."/>
            <person name="Liu C."/>
            <person name="Yu Y."/>
            <person name="Liu S."/>
            <person name="Lin W."/>
            <person name="Guo K."/>
            <person name="Jin S."/>
            <person name="Xu P."/>
            <person name="Storey K.B."/>
            <person name="Huan P."/>
            <person name="Zhang T."/>
            <person name="Zhou Y."/>
            <person name="Zhang J."/>
            <person name="Lin C."/>
            <person name="Li X."/>
            <person name="Xing L."/>
            <person name="Huo D."/>
            <person name="Sun M."/>
            <person name="Wang L."/>
            <person name="Mercier A."/>
            <person name="Li F."/>
            <person name="Yang H."/>
            <person name="Xiang J."/>
        </authorList>
    </citation>
    <scope>NUCLEOTIDE SEQUENCE [LARGE SCALE GENOMIC DNA]</scope>
    <source>
        <strain evidence="1">Shaxun</strain>
        <tissue evidence="1">Muscle</tissue>
    </source>
</reference>
<name>A0A2G8JH16_STIJA</name>
<comment type="caution">
    <text evidence="1">The sequence shown here is derived from an EMBL/GenBank/DDBJ whole genome shotgun (WGS) entry which is preliminary data.</text>
</comment>
<organism evidence="1 2">
    <name type="scientific">Stichopus japonicus</name>
    <name type="common">Sea cucumber</name>
    <dbReference type="NCBI Taxonomy" id="307972"/>
    <lineage>
        <taxon>Eukaryota</taxon>
        <taxon>Metazoa</taxon>
        <taxon>Echinodermata</taxon>
        <taxon>Eleutherozoa</taxon>
        <taxon>Echinozoa</taxon>
        <taxon>Holothuroidea</taxon>
        <taxon>Aspidochirotacea</taxon>
        <taxon>Aspidochirotida</taxon>
        <taxon>Stichopodidae</taxon>
        <taxon>Apostichopus</taxon>
    </lineage>
</organism>
<gene>
    <name evidence="1" type="ORF">BSL78_28132</name>
</gene>